<proteinExistence type="predicted"/>
<dbReference type="OrthoDB" id="530235at2"/>
<dbReference type="Proteomes" id="UP000239576">
    <property type="component" value="Unassembled WGS sequence"/>
</dbReference>
<dbReference type="EMBL" id="PVWK01000111">
    <property type="protein sequence ID" value="PSB26220.1"/>
    <property type="molecule type" value="Genomic_DNA"/>
</dbReference>
<dbReference type="Pfam" id="PF12167">
    <property type="entry name" value="Arm-DNA-bind_2"/>
    <property type="match status" value="1"/>
</dbReference>
<evidence type="ECO:0000313" key="2">
    <source>
        <dbReference type="EMBL" id="PSB26220.1"/>
    </source>
</evidence>
<reference evidence="3" key="1">
    <citation type="submission" date="2018-02" db="EMBL/GenBank/DDBJ databases">
        <authorList>
            <person name="Moore K."/>
            <person name="Momper L."/>
        </authorList>
    </citation>
    <scope>NUCLEOTIDE SEQUENCE [LARGE SCALE GENOMIC DNA]</scope>
    <source>
        <strain evidence="3">ULC18</strain>
    </source>
</reference>
<feature type="domain" description="Min27-like integrase DNA-binding" evidence="1">
    <location>
        <begin position="26"/>
        <end position="78"/>
    </location>
</feature>
<dbReference type="RefSeq" id="WP_106258199.1">
    <property type="nucleotide sequence ID" value="NZ_CAWNSW010000045.1"/>
</dbReference>
<sequence length="83" mass="9438">MGVSLALPPIVSPLKKRQKSPKGTVSVQVFKGRLRLCWSFQRQRYFLYLELPEGKTNWIVAEGRAKQIEGDMATGNFDRTLAK</sequence>
<organism evidence="2 3">
    <name type="scientific">Stenomitos frigidus ULC18</name>
    <dbReference type="NCBI Taxonomy" id="2107698"/>
    <lineage>
        <taxon>Bacteria</taxon>
        <taxon>Bacillati</taxon>
        <taxon>Cyanobacteriota</taxon>
        <taxon>Cyanophyceae</taxon>
        <taxon>Leptolyngbyales</taxon>
        <taxon>Leptolyngbyaceae</taxon>
        <taxon>Stenomitos</taxon>
    </lineage>
</organism>
<evidence type="ECO:0000313" key="3">
    <source>
        <dbReference type="Proteomes" id="UP000239576"/>
    </source>
</evidence>
<gene>
    <name evidence="2" type="ORF">C7B82_20595</name>
</gene>
<dbReference type="InterPro" id="IPR022000">
    <property type="entry name" value="Min27-like_integrase_DNA_bind"/>
</dbReference>
<keyword evidence="3" id="KW-1185">Reference proteome</keyword>
<accession>A0A2T1E0F6</accession>
<dbReference type="AlphaFoldDB" id="A0A2T1E0F6"/>
<name>A0A2T1E0F6_9CYAN</name>
<evidence type="ECO:0000259" key="1">
    <source>
        <dbReference type="Pfam" id="PF12167"/>
    </source>
</evidence>
<comment type="caution">
    <text evidence="2">The sequence shown here is derived from an EMBL/GenBank/DDBJ whole genome shotgun (WGS) entry which is preliminary data.</text>
</comment>
<reference evidence="2 3" key="2">
    <citation type="submission" date="2018-03" db="EMBL/GenBank/DDBJ databases">
        <title>The ancient ancestry and fast evolution of plastids.</title>
        <authorList>
            <person name="Moore K.R."/>
            <person name="Magnabosco C."/>
            <person name="Momper L."/>
            <person name="Gold D.A."/>
            <person name="Bosak T."/>
            <person name="Fournier G.P."/>
        </authorList>
    </citation>
    <scope>NUCLEOTIDE SEQUENCE [LARGE SCALE GENOMIC DNA]</scope>
    <source>
        <strain evidence="2 3">ULC18</strain>
    </source>
</reference>
<protein>
    <recommendedName>
        <fullName evidence="1">Min27-like integrase DNA-binding domain-containing protein</fullName>
    </recommendedName>
</protein>